<dbReference type="PRINTS" id="PR00081">
    <property type="entry name" value="GDHRDH"/>
</dbReference>
<dbReference type="RefSeq" id="WP_284313811.1">
    <property type="nucleotide sequence ID" value="NZ_BSPC01000034.1"/>
</dbReference>
<dbReference type="Pfam" id="PF13561">
    <property type="entry name" value="adh_short_C2"/>
    <property type="match status" value="1"/>
</dbReference>
<keyword evidence="2" id="KW-0560">Oxidoreductase</keyword>
<dbReference type="SUPFAM" id="SSF51735">
    <property type="entry name" value="NAD(P)-binding Rossmann-fold domains"/>
    <property type="match status" value="1"/>
</dbReference>
<dbReference type="Proteomes" id="UP001156882">
    <property type="component" value="Unassembled WGS sequence"/>
</dbReference>
<dbReference type="InterPro" id="IPR002347">
    <property type="entry name" value="SDR_fam"/>
</dbReference>
<evidence type="ECO:0000256" key="2">
    <source>
        <dbReference type="ARBA" id="ARBA00023002"/>
    </source>
</evidence>
<gene>
    <name evidence="4" type="ORF">GCM10007874_37450</name>
</gene>
<dbReference type="PANTHER" id="PTHR42760:SF133">
    <property type="entry name" value="3-OXOACYL-[ACYL-CARRIER-PROTEIN] REDUCTASE"/>
    <property type="match status" value="1"/>
</dbReference>
<evidence type="ECO:0000259" key="3">
    <source>
        <dbReference type="SMART" id="SM00822"/>
    </source>
</evidence>
<sequence length="248" mass="25602">MLFHDLSGKVAVVVGGSGGIGRAVSLELARAGAQVVVTYFSDDTAAEFVSVLPGGGHAAMPACVEDTASLRDLAAFVKARYGRADILVNCAGFTSPVAAEDLEALDDDLIDRTFAVNWRGPFAAIRVFRAMLAEHGDGLIVNISSIAGQTGIGSNIAYCAAKAGIDVMTKALARSLAPEVRVMAIAPGIVDTCFVPGRTDGFNQLVAKSIPLQRIATAQDVADAVLACATLLRYSTGSFVLTDGGRAL</sequence>
<dbReference type="PROSITE" id="PS00061">
    <property type="entry name" value="ADH_SHORT"/>
    <property type="match status" value="1"/>
</dbReference>
<dbReference type="SMART" id="SM00822">
    <property type="entry name" value="PKS_KR"/>
    <property type="match status" value="1"/>
</dbReference>
<comment type="similarity">
    <text evidence="1">Belongs to the short-chain dehydrogenases/reductases (SDR) family.</text>
</comment>
<organism evidence="4 5">
    <name type="scientific">Labrys miyagiensis</name>
    <dbReference type="NCBI Taxonomy" id="346912"/>
    <lineage>
        <taxon>Bacteria</taxon>
        <taxon>Pseudomonadati</taxon>
        <taxon>Pseudomonadota</taxon>
        <taxon>Alphaproteobacteria</taxon>
        <taxon>Hyphomicrobiales</taxon>
        <taxon>Xanthobacteraceae</taxon>
        <taxon>Labrys</taxon>
    </lineage>
</organism>
<dbReference type="InterPro" id="IPR036291">
    <property type="entry name" value="NAD(P)-bd_dom_sf"/>
</dbReference>
<feature type="domain" description="Ketoreductase" evidence="3">
    <location>
        <begin position="9"/>
        <end position="192"/>
    </location>
</feature>
<dbReference type="EMBL" id="BSPC01000034">
    <property type="protein sequence ID" value="GLS20728.1"/>
    <property type="molecule type" value="Genomic_DNA"/>
</dbReference>
<dbReference type="InterPro" id="IPR057326">
    <property type="entry name" value="KR_dom"/>
</dbReference>
<protein>
    <submittedName>
        <fullName evidence="4">3-ketoacyl-ACP reductase</fullName>
    </submittedName>
</protein>
<name>A0ABQ6CKA9_9HYPH</name>
<dbReference type="Gene3D" id="3.40.50.720">
    <property type="entry name" value="NAD(P)-binding Rossmann-like Domain"/>
    <property type="match status" value="1"/>
</dbReference>
<accession>A0ABQ6CKA9</accession>
<dbReference type="InterPro" id="IPR020904">
    <property type="entry name" value="Sc_DH/Rdtase_CS"/>
</dbReference>
<dbReference type="PANTHER" id="PTHR42760">
    <property type="entry name" value="SHORT-CHAIN DEHYDROGENASES/REDUCTASES FAMILY MEMBER"/>
    <property type="match status" value="1"/>
</dbReference>
<proteinExistence type="inferred from homology"/>
<evidence type="ECO:0000313" key="4">
    <source>
        <dbReference type="EMBL" id="GLS20728.1"/>
    </source>
</evidence>
<dbReference type="PRINTS" id="PR00080">
    <property type="entry name" value="SDRFAMILY"/>
</dbReference>
<reference evidence="5" key="1">
    <citation type="journal article" date="2019" name="Int. J. Syst. Evol. Microbiol.">
        <title>The Global Catalogue of Microorganisms (GCM) 10K type strain sequencing project: providing services to taxonomists for standard genome sequencing and annotation.</title>
        <authorList>
            <consortium name="The Broad Institute Genomics Platform"/>
            <consortium name="The Broad Institute Genome Sequencing Center for Infectious Disease"/>
            <person name="Wu L."/>
            <person name="Ma J."/>
        </authorList>
    </citation>
    <scope>NUCLEOTIDE SEQUENCE [LARGE SCALE GENOMIC DNA]</scope>
    <source>
        <strain evidence="5">NBRC 101365</strain>
    </source>
</reference>
<keyword evidence="5" id="KW-1185">Reference proteome</keyword>
<dbReference type="CDD" id="cd05233">
    <property type="entry name" value="SDR_c"/>
    <property type="match status" value="1"/>
</dbReference>
<evidence type="ECO:0000313" key="5">
    <source>
        <dbReference type="Proteomes" id="UP001156882"/>
    </source>
</evidence>
<comment type="caution">
    <text evidence="4">The sequence shown here is derived from an EMBL/GenBank/DDBJ whole genome shotgun (WGS) entry which is preliminary data.</text>
</comment>
<evidence type="ECO:0000256" key="1">
    <source>
        <dbReference type="ARBA" id="ARBA00006484"/>
    </source>
</evidence>